<feature type="compositionally biased region" description="Acidic residues" evidence="11">
    <location>
        <begin position="450"/>
        <end position="460"/>
    </location>
</feature>
<evidence type="ECO:0000256" key="7">
    <source>
        <dbReference type="ARBA" id="ARBA00022927"/>
    </source>
</evidence>
<feature type="compositionally biased region" description="Low complexity" evidence="11">
    <location>
        <begin position="432"/>
        <end position="441"/>
    </location>
</feature>
<protein>
    <submittedName>
        <fullName evidence="15">Type II secretion system secretin GspD</fullName>
    </submittedName>
</protein>
<dbReference type="PANTHER" id="PTHR30332">
    <property type="entry name" value="PROBABLE GENERAL SECRETION PATHWAY PROTEIN D"/>
    <property type="match status" value="1"/>
</dbReference>
<evidence type="ECO:0000256" key="9">
    <source>
        <dbReference type="ARBA" id="ARBA00023237"/>
    </source>
</evidence>
<dbReference type="PRINTS" id="PR00811">
    <property type="entry name" value="BCTERIALGSPD"/>
</dbReference>
<feature type="compositionally biased region" description="Low complexity" evidence="11">
    <location>
        <begin position="81"/>
        <end position="93"/>
    </location>
</feature>
<feature type="domain" description="NolW-like" evidence="13">
    <location>
        <begin position="286"/>
        <end position="351"/>
    </location>
</feature>
<evidence type="ECO:0000256" key="2">
    <source>
        <dbReference type="ARBA" id="ARBA00006980"/>
    </source>
</evidence>
<dbReference type="Pfam" id="PF00263">
    <property type="entry name" value="Secretin"/>
    <property type="match status" value="1"/>
</dbReference>
<dbReference type="NCBIfam" id="TIGR02517">
    <property type="entry name" value="type_II_gspD"/>
    <property type="match status" value="1"/>
</dbReference>
<organism evidence="15 16">
    <name type="scientific">Pseudomonas lutea</name>
    <dbReference type="NCBI Taxonomy" id="243924"/>
    <lineage>
        <taxon>Bacteria</taxon>
        <taxon>Pseudomonadati</taxon>
        <taxon>Pseudomonadota</taxon>
        <taxon>Gammaproteobacteria</taxon>
        <taxon>Pseudomonadales</taxon>
        <taxon>Pseudomonadaceae</taxon>
        <taxon>Pseudomonas</taxon>
    </lineage>
</organism>
<comment type="subcellular location">
    <subcellularLocation>
        <location evidence="1 10">Cell outer membrane</location>
    </subcellularLocation>
</comment>
<evidence type="ECO:0000256" key="10">
    <source>
        <dbReference type="RuleBase" id="RU004004"/>
    </source>
</evidence>
<dbReference type="InterPro" id="IPR038591">
    <property type="entry name" value="NolW-like_sf"/>
</dbReference>
<comment type="caution">
    <text evidence="15">The sequence shown here is derived from an EMBL/GenBank/DDBJ whole genome shotgun (WGS) entry which is preliminary data.</text>
</comment>
<dbReference type="InterPro" id="IPR005644">
    <property type="entry name" value="NolW-like"/>
</dbReference>
<sequence length="792" mass="83417">MTLPRNPSLRRLRHSNPGATLRSPMLCLAAAVALAGCATNPATLEADNGMLREALDGTGTQRAPIDPRIEGNSEPIAAQPQAGQTGASTASTGTRQIIRGTQRFVKTPTSTAAAPQAAAGDIVFNFANQPIEAVVNSILGDMLHESYTIAQGVKGEVSFSTSRPVNPQQALSILETLLSWTDNAMIRQGNRYVILPASQAIAGKLVPEMAVAQPSAGLSARLFPLRYISATEMQKLLKPFARENAFLLVDPARNVLSLAGTAEELANYQQTIDTFDVDWLKGMSVGVFGLQRASVSELMPQLQKLFGPDSGMPLAGMVRFLPIERTNSVVAFSSQPEYLNEVGTWIRTIDEGGGNEPQLYVYDVRNMKATDLAKYLKQIYGTGAVREEAAAKVAPGLRTRSMSSLTGSTSGGVGAGTGMSSGSGLSGGAQGGMAQNGMSQNSMAQGTTSADDEPEQDADASSDAGSDDSSGSGSASDATGTAQKGLDATTRISAQKSSNQLLVRTRPAQWKEIEAAIKRLDNAPLQVQIETRILEVKLTGELDQGVQWYLGRLAGNSTSTTVANTPGSQGALGRGGAGLGATDSLFYSFVSTNLQVAIHALETNGRTQVLSAPSLVVMNNENAQIQVGDNIPISQTTVNTGVSNTTLSSVEYLQTGVILNVVPRINPGGLVYMDIQQQVSDADDTVTVNGNPRISTRSVSTQVAAQSGQTVLLGGLIKQDNSESVSAVPYLGRVPGLGWLFGNRSKSKDRTELLVLITPRVINSSSQARQVTDDYRQQMQLLNASGAPQTAR</sequence>
<evidence type="ECO:0000256" key="6">
    <source>
        <dbReference type="ARBA" id="ARBA00022729"/>
    </source>
</evidence>
<evidence type="ECO:0000259" key="13">
    <source>
        <dbReference type="Pfam" id="PF03958"/>
    </source>
</evidence>
<keyword evidence="8" id="KW-0472">Membrane</keyword>
<evidence type="ECO:0000256" key="1">
    <source>
        <dbReference type="ARBA" id="ARBA00004442"/>
    </source>
</evidence>
<evidence type="ECO:0000256" key="4">
    <source>
        <dbReference type="ARBA" id="ARBA00022452"/>
    </source>
</evidence>
<feature type="region of interest" description="Disordered" evidence="11">
    <location>
        <begin position="70"/>
        <end position="93"/>
    </location>
</feature>
<dbReference type="RefSeq" id="WP_191943241.1">
    <property type="nucleotide sequence ID" value="NZ_JACYNP010000002.1"/>
</dbReference>
<dbReference type="Pfam" id="PF21305">
    <property type="entry name" value="type_II_gspD_N0"/>
    <property type="match status" value="1"/>
</dbReference>
<evidence type="ECO:0000256" key="11">
    <source>
        <dbReference type="SAM" id="MobiDB-lite"/>
    </source>
</evidence>
<gene>
    <name evidence="15" type="primary">gspD</name>
    <name evidence="15" type="ORF">IFT62_04720</name>
</gene>
<evidence type="ECO:0000256" key="3">
    <source>
        <dbReference type="ARBA" id="ARBA00022448"/>
    </source>
</evidence>
<keyword evidence="16" id="KW-1185">Reference proteome</keyword>
<feature type="region of interest" description="Disordered" evidence="11">
    <location>
        <begin position="1"/>
        <end position="20"/>
    </location>
</feature>
<evidence type="ECO:0000259" key="12">
    <source>
        <dbReference type="Pfam" id="PF00263"/>
    </source>
</evidence>
<dbReference type="InterPro" id="IPR049371">
    <property type="entry name" value="GspD-like_N0"/>
</dbReference>
<evidence type="ECO:0000256" key="8">
    <source>
        <dbReference type="ARBA" id="ARBA00023136"/>
    </source>
</evidence>
<dbReference type="InterPro" id="IPR001775">
    <property type="entry name" value="GspD/PilQ"/>
</dbReference>
<feature type="compositionally biased region" description="Gly residues" evidence="11">
    <location>
        <begin position="409"/>
        <end position="431"/>
    </location>
</feature>
<evidence type="ECO:0000313" key="15">
    <source>
        <dbReference type="EMBL" id="MBD8120505.1"/>
    </source>
</evidence>
<dbReference type="InterPro" id="IPR050810">
    <property type="entry name" value="Bact_Secretion_Sys_Channel"/>
</dbReference>
<dbReference type="Pfam" id="PF03958">
    <property type="entry name" value="Secretin_N"/>
    <property type="match status" value="3"/>
</dbReference>
<dbReference type="Gene3D" id="3.55.50.30">
    <property type="match status" value="1"/>
</dbReference>
<dbReference type="PANTHER" id="PTHR30332:SF25">
    <property type="entry name" value="SECRETIN XPSD"/>
    <property type="match status" value="1"/>
</dbReference>
<keyword evidence="9" id="KW-0998">Cell outer membrane</keyword>
<evidence type="ECO:0000259" key="14">
    <source>
        <dbReference type="Pfam" id="PF21305"/>
    </source>
</evidence>
<keyword evidence="3 10" id="KW-0813">Transport</keyword>
<dbReference type="EMBL" id="JACYNP010000002">
    <property type="protein sequence ID" value="MBD8120505.1"/>
    <property type="molecule type" value="Genomic_DNA"/>
</dbReference>
<feature type="region of interest" description="Disordered" evidence="11">
    <location>
        <begin position="393"/>
        <end position="492"/>
    </location>
</feature>
<keyword evidence="7" id="KW-0653">Protein transport</keyword>
<feature type="compositionally biased region" description="Low complexity" evidence="11">
    <location>
        <begin position="461"/>
        <end position="482"/>
    </location>
</feature>
<keyword evidence="4" id="KW-1134">Transmembrane beta strand</keyword>
<evidence type="ECO:0000313" key="16">
    <source>
        <dbReference type="Proteomes" id="UP000625247"/>
    </source>
</evidence>
<keyword evidence="5" id="KW-0812">Transmembrane</keyword>
<dbReference type="Proteomes" id="UP000625247">
    <property type="component" value="Unassembled WGS sequence"/>
</dbReference>
<accession>A0ABR9A3M0</accession>
<reference evidence="15 16" key="1">
    <citation type="journal article" date="2020" name="FEMS Microbiol. Ecol.">
        <title>Temporal dynamics of bacterial communities during seed development and maturation.</title>
        <authorList>
            <person name="Chesneau G."/>
            <person name="Torres-Cortes G."/>
            <person name="Briand M."/>
            <person name="Darrasse A."/>
            <person name="Preveaux A."/>
            <person name="Marais C."/>
            <person name="Jacques M.A."/>
            <person name="Shade A."/>
            <person name="Barret M."/>
        </authorList>
    </citation>
    <scope>NUCLEOTIDE SEQUENCE [LARGE SCALE GENOMIC DNA]</scope>
    <source>
        <strain evidence="15 16">CFBP13723</strain>
    </source>
</reference>
<evidence type="ECO:0000256" key="5">
    <source>
        <dbReference type="ARBA" id="ARBA00022692"/>
    </source>
</evidence>
<comment type="similarity">
    <text evidence="2">Belongs to the bacterial secretin family. GSP D subfamily.</text>
</comment>
<keyword evidence="6" id="KW-0732">Signal</keyword>
<feature type="domain" description="NolW-like" evidence="13">
    <location>
        <begin position="221"/>
        <end position="279"/>
    </location>
</feature>
<feature type="domain" description="GspD-like N0" evidence="14">
    <location>
        <begin position="125"/>
        <end position="190"/>
    </location>
</feature>
<dbReference type="InterPro" id="IPR013356">
    <property type="entry name" value="T2SS_GspD"/>
</dbReference>
<proteinExistence type="inferred from homology"/>
<feature type="domain" description="NolW-like" evidence="13">
    <location>
        <begin position="361"/>
        <end position="526"/>
    </location>
</feature>
<dbReference type="PRINTS" id="PR01032">
    <property type="entry name" value="PHAGEIV"/>
</dbReference>
<dbReference type="Gene3D" id="3.30.1370.120">
    <property type="match status" value="3"/>
</dbReference>
<feature type="domain" description="Type II/III secretion system secretin-like" evidence="12">
    <location>
        <begin position="600"/>
        <end position="762"/>
    </location>
</feature>
<dbReference type="InterPro" id="IPR004846">
    <property type="entry name" value="T2SS/T3SS_dom"/>
</dbReference>
<name>A0ABR9A3M0_9PSED</name>